<dbReference type="SFLD" id="SFLDG01135">
    <property type="entry name" value="C1.5.6:_HAD__Beta-PGM__Phospha"/>
    <property type="match status" value="1"/>
</dbReference>
<evidence type="ECO:0000256" key="6">
    <source>
        <dbReference type="ARBA" id="ARBA00022567"/>
    </source>
</evidence>
<dbReference type="InterPro" id="IPR023198">
    <property type="entry name" value="PGP-like_dom2"/>
</dbReference>
<dbReference type="GO" id="GO:0005829">
    <property type="term" value="C:cytosol"/>
    <property type="evidence" value="ECO:0007669"/>
    <property type="project" value="TreeGrafter"/>
</dbReference>
<dbReference type="RefSeq" id="WP_078366505.1">
    <property type="nucleotide sequence ID" value="NZ_MTJN01000002.1"/>
</dbReference>
<sequence length="223" mass="23850">MAGFDLVMFDLDGTLVETAPEILDAVNDALRRFGLPEVNQQQVDDWIGHGTLELLVKALAQVTGVEAAVVRSSALLGQILPVYNLAYNARCGTRSHLYPQVLETLVALRERGVKLAVVTNKEGRYTQVVLDVHGLTSLFDLVISGDTFPTKKPDPAGVAHALAQFGVAPGRALFVGDSSIDAATARAAQVPVWLLPYGYNMGQNVQSCAPDRVIADISVLLDA</sequence>
<keyword evidence="6" id="KW-0113">Calvin cycle</keyword>
<evidence type="ECO:0000256" key="1">
    <source>
        <dbReference type="ARBA" id="ARBA00000830"/>
    </source>
</evidence>
<comment type="similarity">
    <text evidence="3">Belongs to the HAD-like hydrolase superfamily. CbbY/CbbZ/Gph/YieH family.</text>
</comment>
<comment type="function">
    <text evidence="7">Specifically catalyzes the dephosphorylation of 2-phosphoglycolate. Is involved in the dissimilation of the intracellular 2-phosphoglycolate formed during the DNA repair of 3'-phosphoglycolate ends, a major class of DNA lesions induced by oxidative stress.</text>
</comment>
<keyword evidence="9" id="KW-1185">Reference proteome</keyword>
<evidence type="ECO:0000256" key="5">
    <source>
        <dbReference type="ARBA" id="ARBA00013078"/>
    </source>
</evidence>
<dbReference type="InterPro" id="IPR041492">
    <property type="entry name" value="HAD_2"/>
</dbReference>
<dbReference type="InterPro" id="IPR036412">
    <property type="entry name" value="HAD-like_sf"/>
</dbReference>
<dbReference type="GO" id="GO:0019253">
    <property type="term" value="P:reductive pentose-phosphate cycle"/>
    <property type="evidence" value="ECO:0007669"/>
    <property type="project" value="UniProtKB-KW"/>
</dbReference>
<accession>A0A1T1AWW6</accession>
<dbReference type="NCBIfam" id="TIGR01549">
    <property type="entry name" value="HAD-SF-IA-v1"/>
    <property type="match status" value="1"/>
</dbReference>
<dbReference type="Gene3D" id="3.40.50.1000">
    <property type="entry name" value="HAD superfamily/HAD-like"/>
    <property type="match status" value="1"/>
</dbReference>
<comment type="pathway">
    <text evidence="2">Organic acid metabolism; glycolate biosynthesis; glycolate from 2-phosphoglycolate: step 1/1.</text>
</comment>
<name>A0A1T1AWW6_RHOFE</name>
<dbReference type="NCBIfam" id="TIGR01509">
    <property type="entry name" value="HAD-SF-IA-v3"/>
    <property type="match status" value="1"/>
</dbReference>
<evidence type="ECO:0000313" key="8">
    <source>
        <dbReference type="EMBL" id="OOV08619.1"/>
    </source>
</evidence>
<dbReference type="InterPro" id="IPR023214">
    <property type="entry name" value="HAD_sf"/>
</dbReference>
<proteinExistence type="inferred from homology"/>
<dbReference type="InterPro" id="IPR050155">
    <property type="entry name" value="HAD-like_hydrolase_sf"/>
</dbReference>
<dbReference type="STRING" id="28066.RF819_19675"/>
<protein>
    <recommendedName>
        <fullName evidence="5">phosphoglycolate phosphatase</fullName>
        <ecNumber evidence="5">3.1.3.18</ecNumber>
    </recommendedName>
</protein>
<dbReference type="AlphaFoldDB" id="A0A1T1AWW6"/>
<reference evidence="8 9" key="1">
    <citation type="submission" date="2017-01" db="EMBL/GenBank/DDBJ databases">
        <title>Genome sequencing of Rhodoferax fermentans JCM 7819.</title>
        <authorList>
            <person name="Kim Y.J."/>
            <person name="Farh M.E.-A."/>
            <person name="Yang D.-C."/>
        </authorList>
    </citation>
    <scope>NUCLEOTIDE SEQUENCE [LARGE SCALE GENOMIC DNA]</scope>
    <source>
        <strain evidence="8 9">JCM 7819</strain>
    </source>
</reference>
<dbReference type="PANTHER" id="PTHR43434:SF1">
    <property type="entry name" value="PHOSPHOGLYCOLATE PHOSPHATASE"/>
    <property type="match status" value="1"/>
</dbReference>
<dbReference type="Gene3D" id="1.10.150.240">
    <property type="entry name" value="Putative phosphatase, domain 2"/>
    <property type="match status" value="1"/>
</dbReference>
<evidence type="ECO:0000256" key="4">
    <source>
        <dbReference type="ARBA" id="ARBA00011233"/>
    </source>
</evidence>
<evidence type="ECO:0000256" key="3">
    <source>
        <dbReference type="ARBA" id="ARBA00006171"/>
    </source>
</evidence>
<comment type="subunit">
    <text evidence="4">Homotrimer.</text>
</comment>
<evidence type="ECO:0000256" key="2">
    <source>
        <dbReference type="ARBA" id="ARBA00004818"/>
    </source>
</evidence>
<dbReference type="PANTHER" id="PTHR43434">
    <property type="entry name" value="PHOSPHOGLYCOLATE PHOSPHATASE"/>
    <property type="match status" value="1"/>
</dbReference>
<dbReference type="EC" id="3.1.3.18" evidence="5"/>
<dbReference type="FunFam" id="3.40.50.1000:FF:000022">
    <property type="entry name" value="Phosphoglycolate phosphatase"/>
    <property type="match status" value="1"/>
</dbReference>
<dbReference type="OrthoDB" id="9807630at2"/>
<gene>
    <name evidence="8" type="ORF">RF819_19675</name>
</gene>
<dbReference type="Pfam" id="PF13419">
    <property type="entry name" value="HAD_2"/>
    <property type="match status" value="1"/>
</dbReference>
<evidence type="ECO:0000256" key="7">
    <source>
        <dbReference type="ARBA" id="ARBA00059247"/>
    </source>
</evidence>
<dbReference type="InterPro" id="IPR006439">
    <property type="entry name" value="HAD-SF_hydro_IA"/>
</dbReference>
<evidence type="ECO:0000313" key="9">
    <source>
        <dbReference type="Proteomes" id="UP000190750"/>
    </source>
</evidence>
<dbReference type="EMBL" id="MTJN01000002">
    <property type="protein sequence ID" value="OOV08619.1"/>
    <property type="molecule type" value="Genomic_DNA"/>
</dbReference>
<comment type="caution">
    <text evidence="8">The sequence shown here is derived from an EMBL/GenBank/DDBJ whole genome shotgun (WGS) entry which is preliminary data.</text>
</comment>
<dbReference type="Proteomes" id="UP000190750">
    <property type="component" value="Unassembled WGS sequence"/>
</dbReference>
<comment type="catalytic activity">
    <reaction evidence="1">
        <text>2-phosphoglycolate + H2O = glycolate + phosphate</text>
        <dbReference type="Rhea" id="RHEA:14369"/>
        <dbReference type="ChEBI" id="CHEBI:15377"/>
        <dbReference type="ChEBI" id="CHEBI:29805"/>
        <dbReference type="ChEBI" id="CHEBI:43474"/>
        <dbReference type="ChEBI" id="CHEBI:58033"/>
        <dbReference type="EC" id="3.1.3.18"/>
    </reaction>
</comment>
<dbReference type="SFLD" id="SFLDS00003">
    <property type="entry name" value="Haloacid_Dehalogenase"/>
    <property type="match status" value="1"/>
</dbReference>
<dbReference type="SFLD" id="SFLDG01129">
    <property type="entry name" value="C1.5:_HAD__Beta-PGM__Phosphata"/>
    <property type="match status" value="1"/>
</dbReference>
<dbReference type="GO" id="GO:0006281">
    <property type="term" value="P:DNA repair"/>
    <property type="evidence" value="ECO:0007669"/>
    <property type="project" value="TreeGrafter"/>
</dbReference>
<dbReference type="GO" id="GO:0008967">
    <property type="term" value="F:phosphoglycolate phosphatase activity"/>
    <property type="evidence" value="ECO:0007669"/>
    <property type="project" value="UniProtKB-EC"/>
</dbReference>
<dbReference type="SUPFAM" id="SSF56784">
    <property type="entry name" value="HAD-like"/>
    <property type="match status" value="1"/>
</dbReference>
<organism evidence="8 9">
    <name type="scientific">Rhodoferax fermentans</name>
    <dbReference type="NCBI Taxonomy" id="28066"/>
    <lineage>
        <taxon>Bacteria</taxon>
        <taxon>Pseudomonadati</taxon>
        <taxon>Pseudomonadota</taxon>
        <taxon>Betaproteobacteria</taxon>
        <taxon>Burkholderiales</taxon>
        <taxon>Comamonadaceae</taxon>
        <taxon>Rhodoferax</taxon>
    </lineage>
</organism>